<dbReference type="Proteomes" id="UP001148838">
    <property type="component" value="Unassembled WGS sequence"/>
</dbReference>
<evidence type="ECO:0000259" key="6">
    <source>
        <dbReference type="Pfam" id="PF21366"/>
    </source>
</evidence>
<gene>
    <name evidence="7" type="ORF">ANN_07103</name>
</gene>
<feature type="region of interest" description="Disordered" evidence="4">
    <location>
        <begin position="289"/>
        <end position="317"/>
    </location>
</feature>
<protein>
    <recommendedName>
        <fullName evidence="6">TRAFD1/XAF1 zinc finger domain-containing protein</fullName>
    </recommendedName>
</protein>
<keyword evidence="5" id="KW-1133">Transmembrane helix</keyword>
<dbReference type="PANTHER" id="PTHR16295">
    <property type="entry name" value="TRAF-TYPE ZINC FINGER PROTEIN-RELATED"/>
    <property type="match status" value="1"/>
</dbReference>
<feature type="compositionally biased region" description="Polar residues" evidence="4">
    <location>
        <begin position="147"/>
        <end position="202"/>
    </location>
</feature>
<keyword evidence="3" id="KW-0862">Zinc</keyword>
<keyword evidence="5" id="KW-0812">Transmembrane</keyword>
<dbReference type="InterPro" id="IPR013083">
    <property type="entry name" value="Znf_RING/FYVE/PHD"/>
</dbReference>
<feature type="domain" description="TRAFD1/XAF1 zinc finger" evidence="6">
    <location>
        <begin position="96"/>
        <end position="128"/>
    </location>
</feature>
<keyword evidence="2" id="KW-0863">Zinc-finger</keyword>
<dbReference type="Pfam" id="PF21366">
    <property type="entry name" value="TRAFD1-XIAF1_ZnF"/>
    <property type="match status" value="1"/>
</dbReference>
<dbReference type="PANTHER" id="PTHR16295:SF10">
    <property type="entry name" value="EXPRESSED PROTEIN"/>
    <property type="match status" value="1"/>
</dbReference>
<dbReference type="InterPro" id="IPR049439">
    <property type="entry name" value="TRAFD1-XIAF1_Znf"/>
</dbReference>
<proteinExistence type="predicted"/>
<dbReference type="Gene3D" id="3.30.40.10">
    <property type="entry name" value="Zinc/RING finger domain, C3HC4 (zinc finger)"/>
    <property type="match status" value="2"/>
</dbReference>
<evidence type="ECO:0000313" key="7">
    <source>
        <dbReference type="EMBL" id="KAJ4445298.1"/>
    </source>
</evidence>
<reference evidence="7 8" key="1">
    <citation type="journal article" date="2022" name="Allergy">
        <title>Genome assembly and annotation of Periplaneta americana reveal a comprehensive cockroach allergen profile.</title>
        <authorList>
            <person name="Wang L."/>
            <person name="Xiong Q."/>
            <person name="Saelim N."/>
            <person name="Wang L."/>
            <person name="Nong W."/>
            <person name="Wan A.T."/>
            <person name="Shi M."/>
            <person name="Liu X."/>
            <person name="Cao Q."/>
            <person name="Hui J.H.L."/>
            <person name="Sookrung N."/>
            <person name="Leung T.F."/>
            <person name="Tungtrongchitr A."/>
            <person name="Tsui S.K.W."/>
        </authorList>
    </citation>
    <scope>NUCLEOTIDE SEQUENCE [LARGE SCALE GENOMIC DNA]</scope>
    <source>
        <strain evidence="7">PWHHKU_190912</strain>
    </source>
</reference>
<feature type="region of interest" description="Disordered" evidence="4">
    <location>
        <begin position="521"/>
        <end position="544"/>
    </location>
</feature>
<evidence type="ECO:0000256" key="4">
    <source>
        <dbReference type="SAM" id="MobiDB-lite"/>
    </source>
</evidence>
<sequence length="544" mass="60676">MCDDDVKFCSNCKREVPQSNFVMHNVHCQRKLALCVKCDEPVPRCELAAHNTNVHAIVECPACGHQCEKRHLVDHQNSTCSRRAICCNYCHIETQANELAEHENYCGSRTERCEDCGEFVMLKYQQLHQDSNHGFLKLEDEPGPAPSWSNTRSTTSNLLNDLSRQRKVSNASQDSARPTSASNRLSPSKRTNDMPQVNSASTAVPKKDLHKSTIPSDDGGVDLDRLLALRLAEQERMLNTIPTAPYEVDLGVPPQKGGELVALPCEFCQAMVPANQLVIHETGCRPDLARYDPAPLPPPPPRNRKPSSSSEEEEDIDGLPCEFCGSLFPPQFLLQHQALCDVTPPLSDGILVNELGPLPRSSNRTTKKLLNMSPDTPWLFPPTSVDHMEDKNAYLNEMRAALKKPMASVRPIGRHYSSGSEFAQQNEFGTANCRTNLTSPGCANGLVRHSTSTGAVPKQKAGRRVNSRVYPTNPYLLIICNWLWLANVLVLVYLKQSRYQFYTLTRKRIISITQDEVSQEVPRSTATPVTPSGHLRFRNTDANR</sequence>
<dbReference type="InterPro" id="IPR051986">
    <property type="entry name" value="Innate_Immune_Apopt_Reg"/>
</dbReference>
<feature type="transmembrane region" description="Helical" evidence="5">
    <location>
        <begin position="475"/>
        <end position="494"/>
    </location>
</feature>
<evidence type="ECO:0000256" key="1">
    <source>
        <dbReference type="ARBA" id="ARBA00022723"/>
    </source>
</evidence>
<accession>A0ABQ8TGA0</accession>
<feature type="region of interest" description="Disordered" evidence="4">
    <location>
        <begin position="135"/>
        <end position="221"/>
    </location>
</feature>
<evidence type="ECO:0000256" key="2">
    <source>
        <dbReference type="ARBA" id="ARBA00022771"/>
    </source>
</evidence>
<keyword evidence="5" id="KW-0472">Membrane</keyword>
<evidence type="ECO:0000256" key="5">
    <source>
        <dbReference type="SAM" id="Phobius"/>
    </source>
</evidence>
<keyword evidence="8" id="KW-1185">Reference proteome</keyword>
<evidence type="ECO:0000313" key="8">
    <source>
        <dbReference type="Proteomes" id="UP001148838"/>
    </source>
</evidence>
<organism evidence="7 8">
    <name type="scientific">Periplaneta americana</name>
    <name type="common">American cockroach</name>
    <name type="synonym">Blatta americana</name>
    <dbReference type="NCBI Taxonomy" id="6978"/>
    <lineage>
        <taxon>Eukaryota</taxon>
        <taxon>Metazoa</taxon>
        <taxon>Ecdysozoa</taxon>
        <taxon>Arthropoda</taxon>
        <taxon>Hexapoda</taxon>
        <taxon>Insecta</taxon>
        <taxon>Pterygota</taxon>
        <taxon>Neoptera</taxon>
        <taxon>Polyneoptera</taxon>
        <taxon>Dictyoptera</taxon>
        <taxon>Blattodea</taxon>
        <taxon>Blattoidea</taxon>
        <taxon>Blattidae</taxon>
        <taxon>Blattinae</taxon>
        <taxon>Periplaneta</taxon>
    </lineage>
</organism>
<evidence type="ECO:0000256" key="3">
    <source>
        <dbReference type="ARBA" id="ARBA00022833"/>
    </source>
</evidence>
<feature type="compositionally biased region" description="Polar residues" evidence="4">
    <location>
        <begin position="521"/>
        <end position="530"/>
    </location>
</feature>
<keyword evidence="1" id="KW-0479">Metal-binding</keyword>
<name>A0ABQ8TGA0_PERAM</name>
<dbReference type="EMBL" id="JAJSOF020000011">
    <property type="protein sequence ID" value="KAJ4445298.1"/>
    <property type="molecule type" value="Genomic_DNA"/>
</dbReference>
<comment type="caution">
    <text evidence="7">The sequence shown here is derived from an EMBL/GenBank/DDBJ whole genome shotgun (WGS) entry which is preliminary data.</text>
</comment>